<reference evidence="1 2" key="1">
    <citation type="submission" date="2018-11" db="EMBL/GenBank/DDBJ databases">
        <authorList>
            <consortium name="Pathogen Informatics"/>
        </authorList>
    </citation>
    <scope>NUCLEOTIDE SEQUENCE [LARGE SCALE GENOMIC DNA]</scope>
</reference>
<proteinExistence type="predicted"/>
<evidence type="ECO:0000313" key="2">
    <source>
        <dbReference type="Proteomes" id="UP000050761"/>
    </source>
</evidence>
<protein>
    <submittedName>
        <fullName evidence="3">IPPc domain-containing protein</fullName>
    </submittedName>
</protein>
<accession>A0A3P7Y6W5</accession>
<evidence type="ECO:0000313" key="1">
    <source>
        <dbReference type="EMBL" id="VDO33045.1"/>
    </source>
</evidence>
<dbReference type="EMBL" id="UZAH01007636">
    <property type="protein sequence ID" value="VDO33045.1"/>
    <property type="molecule type" value="Genomic_DNA"/>
</dbReference>
<accession>A0A183FAT3</accession>
<dbReference type="WBParaSite" id="HPBE_0000327501-mRNA-1">
    <property type="protein sequence ID" value="HPBE_0000327501-mRNA-1"/>
    <property type="gene ID" value="HPBE_0000327501"/>
</dbReference>
<reference evidence="3" key="2">
    <citation type="submission" date="2019-09" db="UniProtKB">
        <authorList>
            <consortium name="WormBaseParasite"/>
        </authorList>
    </citation>
    <scope>IDENTIFICATION</scope>
</reference>
<keyword evidence="2" id="KW-1185">Reference proteome</keyword>
<evidence type="ECO:0000313" key="3">
    <source>
        <dbReference type="WBParaSite" id="HPBE_0000327501-mRNA-1"/>
    </source>
</evidence>
<name>A0A183FAT3_HELPZ</name>
<dbReference type="OrthoDB" id="418748at2759"/>
<sequence length="106" mass="12094">MQIDFALVRNRDQVLVTDAKVVPYETVTTQHRPLICTMKITPPMFKQVEQSGPLRNKWWKLKEKEAAVTSRIRLPTVVTVGKLQTLKLRRPKMAAGAKTVQLAIEL</sequence>
<organism evidence="2 3">
    <name type="scientific">Heligmosomoides polygyrus</name>
    <name type="common">Parasitic roundworm</name>
    <dbReference type="NCBI Taxonomy" id="6339"/>
    <lineage>
        <taxon>Eukaryota</taxon>
        <taxon>Metazoa</taxon>
        <taxon>Ecdysozoa</taxon>
        <taxon>Nematoda</taxon>
        <taxon>Chromadorea</taxon>
        <taxon>Rhabditida</taxon>
        <taxon>Rhabditina</taxon>
        <taxon>Rhabditomorpha</taxon>
        <taxon>Strongyloidea</taxon>
        <taxon>Heligmosomidae</taxon>
        <taxon>Heligmosomoides</taxon>
    </lineage>
</organism>
<dbReference type="AlphaFoldDB" id="A0A183FAT3"/>
<dbReference type="Proteomes" id="UP000050761">
    <property type="component" value="Unassembled WGS sequence"/>
</dbReference>
<gene>
    <name evidence="1" type="ORF">HPBE_LOCUS3276</name>
</gene>